<reference evidence="2 3" key="1">
    <citation type="journal article" date="2023" name="G3 (Bethesda)">
        <title>A chromosome-length genome assembly and annotation of blackberry (Rubus argutus, cv. 'Hillquist').</title>
        <authorList>
            <person name="Bruna T."/>
            <person name="Aryal R."/>
            <person name="Dudchenko O."/>
            <person name="Sargent D.J."/>
            <person name="Mead D."/>
            <person name="Buti M."/>
            <person name="Cavallini A."/>
            <person name="Hytonen T."/>
            <person name="Andres J."/>
            <person name="Pham M."/>
            <person name="Weisz D."/>
            <person name="Mascagni F."/>
            <person name="Usai G."/>
            <person name="Natali L."/>
            <person name="Bassil N."/>
            <person name="Fernandez G.E."/>
            <person name="Lomsadze A."/>
            <person name="Armour M."/>
            <person name="Olukolu B."/>
            <person name="Poorten T."/>
            <person name="Britton C."/>
            <person name="Davik J."/>
            <person name="Ashrafi H."/>
            <person name="Aiden E.L."/>
            <person name="Borodovsky M."/>
            <person name="Worthington M."/>
        </authorList>
    </citation>
    <scope>NUCLEOTIDE SEQUENCE [LARGE SCALE GENOMIC DNA]</scope>
    <source>
        <strain evidence="2">PI 553951</strain>
    </source>
</reference>
<evidence type="ECO:0000313" key="2">
    <source>
        <dbReference type="EMBL" id="KAK9923952.1"/>
    </source>
</evidence>
<keyword evidence="3" id="KW-1185">Reference proteome</keyword>
<evidence type="ECO:0000256" key="1">
    <source>
        <dbReference type="SAM" id="MobiDB-lite"/>
    </source>
</evidence>
<feature type="region of interest" description="Disordered" evidence="1">
    <location>
        <begin position="1"/>
        <end position="33"/>
    </location>
</feature>
<feature type="compositionally biased region" description="Polar residues" evidence="1">
    <location>
        <begin position="1"/>
        <end position="25"/>
    </location>
</feature>
<name>A0AAW1WHA8_RUBAR</name>
<accession>A0AAW1WHA8</accession>
<dbReference type="AlphaFoldDB" id="A0AAW1WHA8"/>
<sequence length="148" mass="16097">MEQPLTPNSKPQNPNTTTTKSTDPNAQKRKLPTPQELISHYESQGLDTQEASLKVIGDLQTALFRVISSGRGRKDKLLAETSRKIDNTNKSLAILNMKLDSKPGYGESFAIGVASGLTLQGIGSVLPHVIKGFGDIWNSVRNVNKENP</sequence>
<evidence type="ECO:0000313" key="3">
    <source>
        <dbReference type="Proteomes" id="UP001457282"/>
    </source>
</evidence>
<protein>
    <submittedName>
        <fullName evidence="2">Uncharacterized protein</fullName>
    </submittedName>
</protein>
<gene>
    <name evidence="2" type="ORF">M0R45_032348</name>
</gene>
<organism evidence="2 3">
    <name type="scientific">Rubus argutus</name>
    <name type="common">Southern blackberry</name>
    <dbReference type="NCBI Taxonomy" id="59490"/>
    <lineage>
        <taxon>Eukaryota</taxon>
        <taxon>Viridiplantae</taxon>
        <taxon>Streptophyta</taxon>
        <taxon>Embryophyta</taxon>
        <taxon>Tracheophyta</taxon>
        <taxon>Spermatophyta</taxon>
        <taxon>Magnoliopsida</taxon>
        <taxon>eudicotyledons</taxon>
        <taxon>Gunneridae</taxon>
        <taxon>Pentapetalae</taxon>
        <taxon>rosids</taxon>
        <taxon>fabids</taxon>
        <taxon>Rosales</taxon>
        <taxon>Rosaceae</taxon>
        <taxon>Rosoideae</taxon>
        <taxon>Rosoideae incertae sedis</taxon>
        <taxon>Rubus</taxon>
    </lineage>
</organism>
<comment type="caution">
    <text evidence="2">The sequence shown here is derived from an EMBL/GenBank/DDBJ whole genome shotgun (WGS) entry which is preliminary data.</text>
</comment>
<dbReference type="Proteomes" id="UP001457282">
    <property type="component" value="Unassembled WGS sequence"/>
</dbReference>
<dbReference type="EMBL" id="JBEDUW010000006">
    <property type="protein sequence ID" value="KAK9923952.1"/>
    <property type="molecule type" value="Genomic_DNA"/>
</dbReference>
<proteinExistence type="predicted"/>